<feature type="non-terminal residue" evidence="1">
    <location>
        <position position="1"/>
    </location>
</feature>
<organism evidence="1 2">
    <name type="scientific">Haematococcus lacustris</name>
    <name type="common">Green alga</name>
    <name type="synonym">Haematococcus pluvialis</name>
    <dbReference type="NCBI Taxonomy" id="44745"/>
    <lineage>
        <taxon>Eukaryota</taxon>
        <taxon>Viridiplantae</taxon>
        <taxon>Chlorophyta</taxon>
        <taxon>core chlorophytes</taxon>
        <taxon>Chlorophyceae</taxon>
        <taxon>CS clade</taxon>
        <taxon>Chlamydomonadales</taxon>
        <taxon>Haematococcaceae</taxon>
        <taxon>Haematococcus</taxon>
    </lineage>
</organism>
<dbReference type="Proteomes" id="UP000485058">
    <property type="component" value="Unassembled WGS sequence"/>
</dbReference>
<feature type="non-terminal residue" evidence="1">
    <location>
        <position position="309"/>
    </location>
</feature>
<dbReference type="AlphaFoldDB" id="A0A699YP68"/>
<comment type="caution">
    <text evidence="1">The sequence shown here is derived from an EMBL/GenBank/DDBJ whole genome shotgun (WGS) entry which is preliminary data.</text>
</comment>
<proteinExistence type="predicted"/>
<gene>
    <name evidence="1" type="ORF">HaLaN_03557</name>
</gene>
<evidence type="ECO:0000313" key="2">
    <source>
        <dbReference type="Proteomes" id="UP000485058"/>
    </source>
</evidence>
<accession>A0A699YP68</accession>
<sequence>MSACVLRLNGLGPAVFFMYANVRPYAWVTMSSLLISPFDIPSNRRVMTLVSSSTVVMSNSMALQRDTVITGDPHRPQVILLDLAAAPSRLGLSGPGGQLTLSNLVLGNAAPLLSSLVCGAAARQQGVACHPTSLDNMTDPTASSRAVWRATGLADLGDEAPLPPLCSPALAEALGGLTSLLWFFSIPRAPDLDNLPPIASAPLVLLNVTILLPDLEAQAIREVAVDGSTRVNLRPHTLDLLRSQLAGQQVLPAAWPPGGFTFPTFSWFGIRGLHVTLAPATPTDPWGTPWADLWNDPLPQLVPNNSTTM</sequence>
<keyword evidence="2" id="KW-1185">Reference proteome</keyword>
<keyword evidence="1" id="KW-0808">Transferase</keyword>
<keyword evidence="1" id="KW-0418">Kinase</keyword>
<dbReference type="GO" id="GO:0016301">
    <property type="term" value="F:kinase activity"/>
    <property type="evidence" value="ECO:0007669"/>
    <property type="project" value="UniProtKB-KW"/>
</dbReference>
<name>A0A699YP68_HAELA</name>
<evidence type="ECO:0000313" key="1">
    <source>
        <dbReference type="EMBL" id="GFH08574.1"/>
    </source>
</evidence>
<reference evidence="1 2" key="1">
    <citation type="submission" date="2020-02" db="EMBL/GenBank/DDBJ databases">
        <title>Draft genome sequence of Haematococcus lacustris strain NIES-144.</title>
        <authorList>
            <person name="Morimoto D."/>
            <person name="Nakagawa S."/>
            <person name="Yoshida T."/>
            <person name="Sawayama S."/>
        </authorList>
    </citation>
    <scope>NUCLEOTIDE SEQUENCE [LARGE SCALE GENOMIC DNA]</scope>
    <source>
        <strain evidence="1 2">NIES-144</strain>
    </source>
</reference>
<protein>
    <submittedName>
        <fullName evidence="1">Protein kinase domain-containing protein</fullName>
    </submittedName>
</protein>
<dbReference type="EMBL" id="BLLF01000169">
    <property type="protein sequence ID" value="GFH08574.1"/>
    <property type="molecule type" value="Genomic_DNA"/>
</dbReference>